<gene>
    <name evidence="6" type="ORF">QTP81_14730</name>
</gene>
<dbReference type="Gene3D" id="1.20.5.1930">
    <property type="match status" value="1"/>
</dbReference>
<dbReference type="Proteomes" id="UP001234343">
    <property type="component" value="Unassembled WGS sequence"/>
</dbReference>
<keyword evidence="1" id="KW-0808">Transferase</keyword>
<sequence>MKFLERLQRIELEVLSALVTWLLVSASAVYLMWQSHSYSTAQTLLAGALYLLFWVFWHAATREREYRHEPTTRLVLFALQWLIIIGLYFSVPYTYTAILAVMMCSILPYVMPFKFAVVLSLVVSLPLWLVYQYYWQREGMLITATLFWTFNLFALVMINSMIKAKQAHTELSIANRELIATQSLLTEATKQSERTRIARNIHDLLGHHLTALTIKLQVASRISDGESKRHIDECYGLAKLLLSDVREAVSEIREKSHIDLHAAFTALQKNTPQLNVYIEIPTEINIDNVQCAEVLLRCVQESITNTLKHSDAQQINVTLEQQQDDLTLEISDNGVNQKSALTLGNGLNGMTERVQALGGKVVFNRDEHGFHTQIIIGTTA</sequence>
<dbReference type="EMBL" id="JAUCBP010000012">
    <property type="protein sequence ID" value="MDM7861855.1"/>
    <property type="molecule type" value="Genomic_DNA"/>
</dbReference>
<keyword evidence="4" id="KW-0812">Transmembrane</keyword>
<evidence type="ECO:0000256" key="3">
    <source>
        <dbReference type="ARBA" id="ARBA00023012"/>
    </source>
</evidence>
<organism evidence="6 7">
    <name type="scientific">Alteromonas arenosi</name>
    <dbReference type="NCBI Taxonomy" id="3055817"/>
    <lineage>
        <taxon>Bacteria</taxon>
        <taxon>Pseudomonadati</taxon>
        <taxon>Pseudomonadota</taxon>
        <taxon>Gammaproteobacteria</taxon>
        <taxon>Alteromonadales</taxon>
        <taxon>Alteromonadaceae</taxon>
        <taxon>Alteromonas/Salinimonas group</taxon>
        <taxon>Alteromonas</taxon>
    </lineage>
</organism>
<evidence type="ECO:0000256" key="1">
    <source>
        <dbReference type="ARBA" id="ARBA00022679"/>
    </source>
</evidence>
<dbReference type="GO" id="GO:0016301">
    <property type="term" value="F:kinase activity"/>
    <property type="evidence" value="ECO:0007669"/>
    <property type="project" value="UniProtKB-KW"/>
</dbReference>
<dbReference type="InterPro" id="IPR050482">
    <property type="entry name" value="Sensor_HK_TwoCompSys"/>
</dbReference>
<keyword evidence="4" id="KW-0472">Membrane</keyword>
<comment type="caution">
    <text evidence="6">The sequence shown here is derived from an EMBL/GenBank/DDBJ whole genome shotgun (WGS) entry which is preliminary data.</text>
</comment>
<dbReference type="CDD" id="cd16917">
    <property type="entry name" value="HATPase_UhpB-NarQ-NarX-like"/>
    <property type="match status" value="1"/>
</dbReference>
<name>A0ABT7T0C5_9ALTE</name>
<dbReference type="RefSeq" id="WP_289366533.1">
    <property type="nucleotide sequence ID" value="NZ_JAUCBP010000012.1"/>
</dbReference>
<evidence type="ECO:0000259" key="5">
    <source>
        <dbReference type="Pfam" id="PF07730"/>
    </source>
</evidence>
<evidence type="ECO:0000256" key="2">
    <source>
        <dbReference type="ARBA" id="ARBA00022777"/>
    </source>
</evidence>
<evidence type="ECO:0000313" key="6">
    <source>
        <dbReference type="EMBL" id="MDM7861855.1"/>
    </source>
</evidence>
<accession>A0ABT7T0C5</accession>
<keyword evidence="2 6" id="KW-0418">Kinase</keyword>
<feature type="transmembrane region" description="Helical" evidence="4">
    <location>
        <begin position="71"/>
        <end position="89"/>
    </location>
</feature>
<feature type="transmembrane region" description="Helical" evidence="4">
    <location>
        <begin position="116"/>
        <end position="134"/>
    </location>
</feature>
<evidence type="ECO:0000313" key="7">
    <source>
        <dbReference type="Proteomes" id="UP001234343"/>
    </source>
</evidence>
<proteinExistence type="predicted"/>
<feature type="domain" description="Signal transduction histidine kinase subgroup 3 dimerisation and phosphoacceptor" evidence="5">
    <location>
        <begin position="193"/>
        <end position="255"/>
    </location>
</feature>
<dbReference type="SUPFAM" id="SSF55874">
    <property type="entry name" value="ATPase domain of HSP90 chaperone/DNA topoisomerase II/histidine kinase"/>
    <property type="match status" value="1"/>
</dbReference>
<feature type="transmembrane region" description="Helical" evidence="4">
    <location>
        <begin position="12"/>
        <end position="33"/>
    </location>
</feature>
<dbReference type="InterPro" id="IPR036890">
    <property type="entry name" value="HATPase_C_sf"/>
</dbReference>
<keyword evidence="3" id="KW-0902">Two-component regulatory system</keyword>
<dbReference type="Gene3D" id="3.30.565.10">
    <property type="entry name" value="Histidine kinase-like ATPase, C-terminal domain"/>
    <property type="match status" value="1"/>
</dbReference>
<dbReference type="Pfam" id="PF07730">
    <property type="entry name" value="HisKA_3"/>
    <property type="match status" value="1"/>
</dbReference>
<feature type="transmembrane region" description="Helical" evidence="4">
    <location>
        <begin position="140"/>
        <end position="158"/>
    </location>
</feature>
<protein>
    <submittedName>
        <fullName evidence="6">Histidine kinase</fullName>
    </submittedName>
</protein>
<dbReference type="PANTHER" id="PTHR24421:SF59">
    <property type="entry name" value="OXYGEN SENSOR HISTIDINE KINASE NREB"/>
    <property type="match status" value="1"/>
</dbReference>
<evidence type="ECO:0000256" key="4">
    <source>
        <dbReference type="SAM" id="Phobius"/>
    </source>
</evidence>
<feature type="transmembrane region" description="Helical" evidence="4">
    <location>
        <begin position="39"/>
        <end position="59"/>
    </location>
</feature>
<keyword evidence="4" id="KW-1133">Transmembrane helix</keyword>
<dbReference type="InterPro" id="IPR011712">
    <property type="entry name" value="Sig_transdc_His_kin_sub3_dim/P"/>
</dbReference>
<dbReference type="PANTHER" id="PTHR24421">
    <property type="entry name" value="NITRATE/NITRITE SENSOR PROTEIN NARX-RELATED"/>
    <property type="match status" value="1"/>
</dbReference>
<reference evidence="6 7" key="1">
    <citation type="submission" date="2023-06" db="EMBL/GenBank/DDBJ databases">
        <title>Alteromonas sp. ASW11-36 isolated from intertidal sand.</title>
        <authorList>
            <person name="Li Y."/>
        </authorList>
    </citation>
    <scope>NUCLEOTIDE SEQUENCE [LARGE SCALE GENOMIC DNA]</scope>
    <source>
        <strain evidence="6 7">ASW11-36</strain>
    </source>
</reference>
<keyword evidence="7" id="KW-1185">Reference proteome</keyword>